<dbReference type="Proteomes" id="UP000193648">
    <property type="component" value="Unassembled WGS sequence"/>
</dbReference>
<gene>
    <name evidence="3" type="ORF">BCR41DRAFT_423387</name>
    <name evidence="2" type="ORF">BCR41DRAFT_423712</name>
</gene>
<accession>A0A1Y2GHG5</accession>
<dbReference type="OrthoDB" id="2435808at2759"/>
<sequence length="440" mass="46941">MSSFDIHALRRTTTFTSSSIAVPTKPCRANGNPECHRGFVRERCRKCTLGSIVCHMCYSAPSPSYLKPSTSALSPSLLSSSLALTTRSPCSGQYQDLVPISAPVSTASFNPSPTPQSACSPTSITFSSNIAVSTRINGAAANSSKMASPTGTTVAASPLVLPSSSSASPSSFLTPCIYCKNGRKACEECFGLGYVQRFAKIVSRKPSTAYCNNNGSGSGDSGDEGTSRGRKRGYSRNNNNSAAYRRKASLPLPTSWNQMGEGWSKFKEQLLGTVKGAQVSAAVQERKEQEQEQQPIDISPTIALASVSSGIGTSPGTDTDTATTIAQPRAPTTLTFSVPVPEALIEHSPSNQFPLPLQQQQEHKLLSYPEAKDFKEDDEIEVQTKDWIDGNGTSDALMLLYTPNMVAITVRSTVTVVVAVSVIQGHSQETSQSTNFIFKH</sequence>
<dbReference type="InParanoid" id="A0A1Y2GHG5"/>
<evidence type="ECO:0000256" key="1">
    <source>
        <dbReference type="SAM" id="MobiDB-lite"/>
    </source>
</evidence>
<protein>
    <submittedName>
        <fullName evidence="2">Uncharacterized protein</fullName>
    </submittedName>
</protein>
<evidence type="ECO:0000313" key="2">
    <source>
        <dbReference type="EMBL" id="ORZ11038.1"/>
    </source>
</evidence>
<reference evidence="2 4" key="1">
    <citation type="submission" date="2016-07" db="EMBL/GenBank/DDBJ databases">
        <title>Pervasive Adenine N6-methylation of Active Genes in Fungi.</title>
        <authorList>
            <consortium name="DOE Joint Genome Institute"/>
            <person name="Mondo S.J."/>
            <person name="Dannebaum R.O."/>
            <person name="Kuo R.C."/>
            <person name="Labutti K."/>
            <person name="Haridas S."/>
            <person name="Kuo A."/>
            <person name="Salamov A."/>
            <person name="Ahrendt S.R."/>
            <person name="Lipzen A."/>
            <person name="Sullivan W."/>
            <person name="Andreopoulos W.B."/>
            <person name="Clum A."/>
            <person name="Lindquist E."/>
            <person name="Daum C."/>
            <person name="Ramamoorthy G.K."/>
            <person name="Gryganskyi A."/>
            <person name="Culley D."/>
            <person name="Magnuson J.K."/>
            <person name="James T.Y."/>
            <person name="O'Malley M.A."/>
            <person name="Stajich J.E."/>
            <person name="Spatafora J.W."/>
            <person name="Visel A."/>
            <person name="Grigoriev I.V."/>
        </authorList>
    </citation>
    <scope>NUCLEOTIDE SEQUENCE [LARGE SCALE GENOMIC DNA]</scope>
    <source>
        <strain evidence="2 4">NRRL 3116</strain>
    </source>
</reference>
<dbReference type="EMBL" id="MCFF01000029">
    <property type="protein sequence ID" value="ORZ11038.1"/>
    <property type="molecule type" value="Genomic_DNA"/>
</dbReference>
<dbReference type="EMBL" id="MCFF01000027">
    <property type="protein sequence ID" value="ORZ11653.1"/>
    <property type="molecule type" value="Genomic_DNA"/>
</dbReference>
<dbReference type="GeneID" id="33572139"/>
<evidence type="ECO:0000313" key="3">
    <source>
        <dbReference type="EMBL" id="ORZ11653.1"/>
    </source>
</evidence>
<proteinExistence type="predicted"/>
<evidence type="ECO:0000313" key="4">
    <source>
        <dbReference type="Proteomes" id="UP000193648"/>
    </source>
</evidence>
<comment type="caution">
    <text evidence="2">The sequence shown here is derived from an EMBL/GenBank/DDBJ whole genome shotgun (WGS) entry which is preliminary data.</text>
</comment>
<name>A0A1Y2GHG5_9FUNG</name>
<feature type="region of interest" description="Disordered" evidence="1">
    <location>
        <begin position="209"/>
        <end position="246"/>
    </location>
</feature>
<keyword evidence="4" id="KW-1185">Reference proteome</keyword>
<dbReference type="AlphaFoldDB" id="A0A1Y2GHG5"/>
<organism evidence="2 4">
    <name type="scientific">Lobosporangium transversale</name>
    <dbReference type="NCBI Taxonomy" id="64571"/>
    <lineage>
        <taxon>Eukaryota</taxon>
        <taxon>Fungi</taxon>
        <taxon>Fungi incertae sedis</taxon>
        <taxon>Mucoromycota</taxon>
        <taxon>Mortierellomycotina</taxon>
        <taxon>Mortierellomycetes</taxon>
        <taxon>Mortierellales</taxon>
        <taxon>Mortierellaceae</taxon>
        <taxon>Lobosporangium</taxon>
    </lineage>
</organism>
<dbReference type="RefSeq" id="XP_021879750.1">
    <property type="nucleotide sequence ID" value="XM_022030297.1"/>
</dbReference>